<evidence type="ECO:0000256" key="1">
    <source>
        <dbReference type="PROSITE-ProRule" id="PRU00723"/>
    </source>
</evidence>
<dbReference type="InterPro" id="IPR000571">
    <property type="entry name" value="Znf_CCCH"/>
</dbReference>
<feature type="compositionally biased region" description="Basic residues" evidence="2">
    <location>
        <begin position="386"/>
        <end position="401"/>
    </location>
</feature>
<feature type="region of interest" description="Disordered" evidence="2">
    <location>
        <begin position="268"/>
        <end position="297"/>
    </location>
</feature>
<dbReference type="GO" id="GO:0003676">
    <property type="term" value="F:nucleic acid binding"/>
    <property type="evidence" value="ECO:0007669"/>
    <property type="project" value="InterPro"/>
</dbReference>
<dbReference type="PANTHER" id="PTHR47650">
    <property type="entry name" value="ZINC FINGER CCCH DOMAIN-CONTAINING PROTEIN 22"/>
    <property type="match status" value="1"/>
</dbReference>
<evidence type="ECO:0000313" key="6">
    <source>
        <dbReference type="Proteomes" id="UP000825729"/>
    </source>
</evidence>
<dbReference type="PANTHER" id="PTHR47650:SF2">
    <property type="entry name" value="ZINC FINGER CCCH DOMAIN-CONTAINING PROTEIN 22"/>
    <property type="match status" value="1"/>
</dbReference>
<keyword evidence="1" id="KW-0862">Zinc</keyword>
<evidence type="ECO:0000313" key="5">
    <source>
        <dbReference type="EMBL" id="KAG9455838.1"/>
    </source>
</evidence>
<dbReference type="AlphaFoldDB" id="A0AAV7F8D4"/>
<dbReference type="Proteomes" id="UP000825729">
    <property type="component" value="Unassembled WGS sequence"/>
</dbReference>
<dbReference type="PROSITE" id="PS50174">
    <property type="entry name" value="G_PATCH"/>
    <property type="match status" value="1"/>
</dbReference>
<evidence type="ECO:0000256" key="2">
    <source>
        <dbReference type="SAM" id="MobiDB-lite"/>
    </source>
</evidence>
<dbReference type="PROSITE" id="PS50103">
    <property type="entry name" value="ZF_C3H1"/>
    <property type="match status" value="1"/>
</dbReference>
<dbReference type="Pfam" id="PF01585">
    <property type="entry name" value="G-patch"/>
    <property type="match status" value="1"/>
</dbReference>
<feature type="region of interest" description="Disordered" evidence="2">
    <location>
        <begin position="431"/>
        <end position="458"/>
    </location>
</feature>
<proteinExistence type="predicted"/>
<accession>A0AAV7F8D4</accession>
<organism evidence="5 6">
    <name type="scientific">Aristolochia fimbriata</name>
    <name type="common">White veined hardy Dutchman's pipe vine</name>
    <dbReference type="NCBI Taxonomy" id="158543"/>
    <lineage>
        <taxon>Eukaryota</taxon>
        <taxon>Viridiplantae</taxon>
        <taxon>Streptophyta</taxon>
        <taxon>Embryophyta</taxon>
        <taxon>Tracheophyta</taxon>
        <taxon>Spermatophyta</taxon>
        <taxon>Magnoliopsida</taxon>
        <taxon>Magnoliidae</taxon>
        <taxon>Piperales</taxon>
        <taxon>Aristolochiaceae</taxon>
        <taxon>Aristolochia</taxon>
    </lineage>
</organism>
<feature type="domain" description="G-patch" evidence="4">
    <location>
        <begin position="329"/>
        <end position="375"/>
    </location>
</feature>
<name>A0AAV7F8D4_ARIFI</name>
<feature type="domain" description="C3H1-type" evidence="3">
    <location>
        <begin position="170"/>
        <end position="197"/>
    </location>
</feature>
<reference evidence="5 6" key="1">
    <citation type="submission" date="2021-07" db="EMBL/GenBank/DDBJ databases">
        <title>The Aristolochia fimbriata genome: insights into angiosperm evolution, floral development and chemical biosynthesis.</title>
        <authorList>
            <person name="Jiao Y."/>
        </authorList>
    </citation>
    <scope>NUCLEOTIDE SEQUENCE [LARGE SCALE GENOMIC DNA]</scope>
    <source>
        <strain evidence="5">IBCAS-2021</strain>
        <tissue evidence="5">Leaf</tissue>
    </source>
</reference>
<keyword evidence="1" id="KW-0479">Metal-binding</keyword>
<feature type="compositionally biased region" description="Acidic residues" evidence="2">
    <location>
        <begin position="274"/>
        <end position="295"/>
    </location>
</feature>
<comment type="caution">
    <text evidence="5">The sequence shown here is derived from an EMBL/GenBank/DDBJ whole genome shotgun (WGS) entry which is preliminary data.</text>
</comment>
<gene>
    <name evidence="5" type="ORF">H6P81_000346</name>
</gene>
<dbReference type="SMART" id="SM00443">
    <property type="entry name" value="G_patch"/>
    <property type="match status" value="1"/>
</dbReference>
<evidence type="ECO:0000259" key="3">
    <source>
        <dbReference type="PROSITE" id="PS50103"/>
    </source>
</evidence>
<protein>
    <recommendedName>
        <fullName evidence="7">Zinc finger CCCH-type with G patch domain-containing protein</fullName>
    </recommendedName>
</protein>
<evidence type="ECO:0000259" key="4">
    <source>
        <dbReference type="PROSITE" id="PS50174"/>
    </source>
</evidence>
<feature type="zinc finger region" description="C3H1-type" evidence="1">
    <location>
        <begin position="170"/>
        <end position="197"/>
    </location>
</feature>
<keyword evidence="1" id="KW-0863">Zinc-finger</keyword>
<feature type="region of interest" description="Disordered" evidence="2">
    <location>
        <begin position="370"/>
        <end position="401"/>
    </location>
</feature>
<evidence type="ECO:0008006" key="7">
    <source>
        <dbReference type="Google" id="ProtNLM"/>
    </source>
</evidence>
<dbReference type="EMBL" id="JAINDJ010000002">
    <property type="protein sequence ID" value="KAG9455838.1"/>
    <property type="molecule type" value="Genomic_DNA"/>
</dbReference>
<dbReference type="Gene3D" id="2.30.30.1190">
    <property type="match status" value="1"/>
</dbReference>
<feature type="compositionally biased region" description="Basic and acidic residues" evidence="2">
    <location>
        <begin position="441"/>
        <end position="458"/>
    </location>
</feature>
<keyword evidence="6" id="KW-1185">Reference proteome</keyword>
<dbReference type="InterPro" id="IPR000467">
    <property type="entry name" value="G_patch_dom"/>
</dbReference>
<sequence>MGENSEERVLEQELEFQLEEQRESLSVVKEALLSDPSNAELLSVHEELLLAIKDAEEGLLHLKRLRLLRQTDSMLLGQCLQSPSGIHKVEPLDPDQVRPEPLEDKALLSEDRQVEPLDANEVQPEPLEDKDFSVGSKCRFRHTDGRWYNGQIISLNSDASARISFLTPTSKSMMMCKFFLQQHCRFGSTCRLSHGVDVSLSSLKSYIPTVWQQTLIGSSLLAISDRQTGIWREAELESWDDKLSMGQVVFRDDGSSVMLGIDSLSLSEQRTLVSEEEEDETDSEESESSYEEDPENGVAHEGLGFLEATTSQRGVQTDTTIFADWEHHTRGIASRMMANMGYRQGMGLGVLGQGMVNPVSVKVLPPKQSLDHAITSSEMKDDTAGTRHRKRSRGGKRKREKKFAEAARAARAKEENHPDVFNFINNQLGMQNETQQRIGKKQGEGSEGRKREKKEDRRSLVAYDDEVKDLRQQVEKLEEMVGRNLKDKVVYEAFSRKLEVTRKALVDAEAAHASASSAVVSKEKEKRWLKF</sequence>
<dbReference type="GO" id="GO:0008270">
    <property type="term" value="F:zinc ion binding"/>
    <property type="evidence" value="ECO:0007669"/>
    <property type="project" value="UniProtKB-KW"/>
</dbReference>